<organism evidence="4 5">
    <name type="scientific">Anaeromonas frigoriresistens</name>
    <dbReference type="NCBI Taxonomy" id="2683708"/>
    <lineage>
        <taxon>Bacteria</taxon>
        <taxon>Bacillati</taxon>
        <taxon>Bacillota</taxon>
        <taxon>Tissierellia</taxon>
        <taxon>Tissierellales</taxon>
        <taxon>Thermohalobacteraceae</taxon>
        <taxon>Anaeromonas</taxon>
    </lineage>
</organism>
<protein>
    <submittedName>
        <fullName evidence="4">Response regulator transcription factor</fullName>
    </submittedName>
</protein>
<dbReference type="Proteomes" id="UP000724672">
    <property type="component" value="Unassembled WGS sequence"/>
</dbReference>
<name>A0A942UVY4_9FIRM</name>
<feature type="domain" description="HTH LytTR-type" evidence="3">
    <location>
        <begin position="133"/>
        <end position="234"/>
    </location>
</feature>
<dbReference type="InterPro" id="IPR001789">
    <property type="entry name" value="Sig_transdc_resp-reg_receiver"/>
</dbReference>
<dbReference type="InterPro" id="IPR011006">
    <property type="entry name" value="CheY-like_superfamily"/>
</dbReference>
<dbReference type="GO" id="GO:0003677">
    <property type="term" value="F:DNA binding"/>
    <property type="evidence" value="ECO:0007669"/>
    <property type="project" value="InterPro"/>
</dbReference>
<proteinExistence type="predicted"/>
<dbReference type="Pfam" id="PF00072">
    <property type="entry name" value="Response_reg"/>
    <property type="match status" value="1"/>
</dbReference>
<gene>
    <name evidence="4" type="ORF">GOQ27_11320</name>
</gene>
<evidence type="ECO:0000313" key="5">
    <source>
        <dbReference type="Proteomes" id="UP000724672"/>
    </source>
</evidence>
<evidence type="ECO:0000259" key="2">
    <source>
        <dbReference type="PROSITE" id="PS50110"/>
    </source>
</evidence>
<reference evidence="4" key="1">
    <citation type="submission" date="2019-12" db="EMBL/GenBank/DDBJ databases">
        <title>Clostridiaceae gen. nov. sp. nov., isolated from sediment in Xinjiang, China.</title>
        <authorList>
            <person name="Zhang R."/>
        </authorList>
    </citation>
    <scope>NUCLEOTIDE SEQUENCE</scope>
    <source>
        <strain evidence="4">D2Q-11</strain>
    </source>
</reference>
<dbReference type="PANTHER" id="PTHR37299">
    <property type="entry name" value="TRANSCRIPTIONAL REGULATOR-RELATED"/>
    <property type="match status" value="1"/>
</dbReference>
<dbReference type="InterPro" id="IPR046947">
    <property type="entry name" value="LytR-like"/>
</dbReference>
<dbReference type="RefSeq" id="WP_203366978.1">
    <property type="nucleotide sequence ID" value="NZ_WSFT01000040.1"/>
</dbReference>
<keyword evidence="1" id="KW-0597">Phosphoprotein</keyword>
<evidence type="ECO:0000259" key="3">
    <source>
        <dbReference type="PROSITE" id="PS50930"/>
    </source>
</evidence>
<dbReference type="GO" id="GO:0000156">
    <property type="term" value="F:phosphorelay response regulator activity"/>
    <property type="evidence" value="ECO:0007669"/>
    <property type="project" value="InterPro"/>
</dbReference>
<evidence type="ECO:0000256" key="1">
    <source>
        <dbReference type="PROSITE-ProRule" id="PRU00169"/>
    </source>
</evidence>
<accession>A0A942UVY4</accession>
<dbReference type="PANTHER" id="PTHR37299:SF1">
    <property type="entry name" value="STAGE 0 SPORULATION PROTEIN A HOMOLOG"/>
    <property type="match status" value="1"/>
</dbReference>
<dbReference type="PROSITE" id="PS50930">
    <property type="entry name" value="HTH_LYTTR"/>
    <property type="match status" value="1"/>
</dbReference>
<evidence type="ECO:0000313" key="4">
    <source>
        <dbReference type="EMBL" id="MBS4539055.1"/>
    </source>
</evidence>
<comment type="caution">
    <text evidence="4">The sequence shown here is derived from an EMBL/GenBank/DDBJ whole genome shotgun (WGS) entry which is preliminary data.</text>
</comment>
<dbReference type="SMART" id="SM00850">
    <property type="entry name" value="LytTR"/>
    <property type="match status" value="1"/>
</dbReference>
<keyword evidence="5" id="KW-1185">Reference proteome</keyword>
<dbReference type="Gene3D" id="3.40.50.2300">
    <property type="match status" value="1"/>
</dbReference>
<dbReference type="AlphaFoldDB" id="A0A942UVY4"/>
<dbReference type="CDD" id="cd00156">
    <property type="entry name" value="REC"/>
    <property type="match status" value="1"/>
</dbReference>
<dbReference type="InterPro" id="IPR007492">
    <property type="entry name" value="LytTR_DNA-bd_dom"/>
</dbReference>
<dbReference type="SUPFAM" id="SSF52172">
    <property type="entry name" value="CheY-like"/>
    <property type="match status" value="1"/>
</dbReference>
<dbReference type="SMART" id="SM00448">
    <property type="entry name" value="REC"/>
    <property type="match status" value="1"/>
</dbReference>
<dbReference type="PROSITE" id="PS50110">
    <property type="entry name" value="RESPONSE_REGULATORY"/>
    <property type="match status" value="1"/>
</dbReference>
<feature type="domain" description="Response regulatory" evidence="2">
    <location>
        <begin position="3"/>
        <end position="120"/>
    </location>
</feature>
<dbReference type="Pfam" id="PF04397">
    <property type="entry name" value="LytTR"/>
    <property type="match status" value="1"/>
</dbReference>
<dbReference type="Gene3D" id="2.40.50.1020">
    <property type="entry name" value="LytTr DNA-binding domain"/>
    <property type="match status" value="1"/>
</dbReference>
<feature type="modified residue" description="4-aspartylphosphate" evidence="1">
    <location>
        <position position="54"/>
    </location>
</feature>
<sequence length="234" mass="27275">MGKIIIVEDDVAIRDGLKFMVKDMDKDLEVITTGFATKALDYSKKNKIDAFFLDIQLEDYSGIKLAKEIREISTYKFTPIVFITAVPTRELEAFREVHCYDYIIKPFTKEEVKDVLSTIINYSVKNKEKNKSIRFKQKEYTCVIGQADIKYIESKNRKLFIETKEEQFVISTYTLKSVLEELSSDFIRCHKGFIVNTNFIKKIDKNNKLIYLKDTANPISIGRKYKENLQGDLI</sequence>
<dbReference type="EMBL" id="WSFT01000040">
    <property type="protein sequence ID" value="MBS4539055.1"/>
    <property type="molecule type" value="Genomic_DNA"/>
</dbReference>